<evidence type="ECO:0000256" key="3">
    <source>
        <dbReference type="ARBA" id="ARBA00022692"/>
    </source>
</evidence>
<evidence type="ECO:0000313" key="9">
    <source>
        <dbReference type="EnsemblMetazoa" id="SCAU015776-PA"/>
    </source>
</evidence>
<dbReference type="GO" id="GO:0030425">
    <property type="term" value="C:dendrite"/>
    <property type="evidence" value="ECO:0007669"/>
    <property type="project" value="TreeGrafter"/>
</dbReference>
<keyword evidence="3 8" id="KW-0812">Transmembrane</keyword>
<dbReference type="AlphaFoldDB" id="A0A1I8QC69"/>
<keyword evidence="10" id="KW-1185">Reference proteome</keyword>
<dbReference type="GO" id="GO:0005886">
    <property type="term" value="C:plasma membrane"/>
    <property type="evidence" value="ECO:0007669"/>
    <property type="project" value="UniProtKB-SubCell"/>
</dbReference>
<keyword evidence="7 8" id="KW-0807">Transducer</keyword>
<feature type="transmembrane region" description="Helical" evidence="8">
    <location>
        <begin position="393"/>
        <end position="410"/>
    </location>
</feature>
<name>A0A1I8QC69_STOCA</name>
<dbReference type="GO" id="GO:0043025">
    <property type="term" value="C:neuronal cell body"/>
    <property type="evidence" value="ECO:0007669"/>
    <property type="project" value="TreeGrafter"/>
</dbReference>
<evidence type="ECO:0000256" key="6">
    <source>
        <dbReference type="ARBA" id="ARBA00023170"/>
    </source>
</evidence>
<feature type="transmembrane region" description="Helical" evidence="8">
    <location>
        <begin position="86"/>
        <end position="111"/>
    </location>
</feature>
<keyword evidence="2 8" id="KW-1003">Cell membrane</keyword>
<evidence type="ECO:0000256" key="8">
    <source>
        <dbReference type="RuleBase" id="RU363108"/>
    </source>
</evidence>
<evidence type="ECO:0000256" key="7">
    <source>
        <dbReference type="ARBA" id="ARBA00023224"/>
    </source>
</evidence>
<feature type="transmembrane region" description="Helical" evidence="8">
    <location>
        <begin position="303"/>
        <end position="326"/>
    </location>
</feature>
<proteinExistence type="inferred from homology"/>
<sequence>MPTVYNSCLSIILYGLYYFGRCLGIVCFVYHKSERRVKATCSVYSFNMAMLLITGTFMPIAVYILYNEMVFLRQSQLLTYVGHMRYGIILLCTLATQFMQLHWRHAIIASVNKMLHLSHLHLGRSNFMNCWVAWKVVAKCITLGLQFLLVIFLIGHDDAVSRPWYLTTLIYVTYCQLVLQMTLNILYFGLMLMTLIMRQLNQYLIDVLHQLRTLAHHRGGLHRQHVARLHNQLYHIMVNHWTLVKVSGSFVGLYGWQLLSFLTFVIEESVTQIFIVYFVAMILRRQHPPNVADGAEASDRPWLIHPISVLYVSGMLWDVFLIMGLLDEMRLEFLRTRFWFCSSIWLKALTSPSNQCLENCLSHFNLYLLRVQPWVSYSACGLFTFDKQVALSLLERIFLYVILLIQFHLISN</sequence>
<gene>
    <name evidence="9" type="primary">106095838</name>
</gene>
<comment type="caution">
    <text evidence="8">Lacks conserved residue(s) required for the propagation of feature annotation.</text>
</comment>
<evidence type="ECO:0000313" key="10">
    <source>
        <dbReference type="Proteomes" id="UP000095300"/>
    </source>
</evidence>
<dbReference type="GO" id="GO:0007165">
    <property type="term" value="P:signal transduction"/>
    <property type="evidence" value="ECO:0007669"/>
    <property type="project" value="UniProtKB-KW"/>
</dbReference>
<evidence type="ECO:0000256" key="1">
    <source>
        <dbReference type="ARBA" id="ARBA00004651"/>
    </source>
</evidence>
<dbReference type="EnsemblMetazoa" id="SCAU015776-RA">
    <property type="protein sequence ID" value="SCAU015776-PA"/>
    <property type="gene ID" value="SCAU015776"/>
</dbReference>
<dbReference type="PANTHER" id="PTHR21143:SF121">
    <property type="entry name" value="GUSTATORY AND ODORANT RECEPTOR 21A"/>
    <property type="match status" value="1"/>
</dbReference>
<accession>A0A1I8QC69</accession>
<protein>
    <recommendedName>
        <fullName evidence="8">Gustatory receptor</fullName>
    </recommendedName>
</protein>
<feature type="transmembrane region" description="Helical" evidence="8">
    <location>
        <begin position="43"/>
        <end position="66"/>
    </location>
</feature>
<dbReference type="VEuPathDB" id="VectorBase:SCAU015776"/>
<dbReference type="InterPro" id="IPR013604">
    <property type="entry name" value="7TM_chemorcpt"/>
</dbReference>
<reference evidence="9" key="1">
    <citation type="submission" date="2020-05" db="UniProtKB">
        <authorList>
            <consortium name="EnsemblMetazoa"/>
        </authorList>
    </citation>
    <scope>IDENTIFICATION</scope>
    <source>
        <strain evidence="9">USDA</strain>
    </source>
</reference>
<feature type="transmembrane region" description="Helical" evidence="8">
    <location>
        <begin position="132"/>
        <end position="156"/>
    </location>
</feature>
<feature type="transmembrane region" description="Helical" evidence="8">
    <location>
        <begin position="168"/>
        <end position="190"/>
    </location>
</feature>
<comment type="similarity">
    <text evidence="8">Belongs to the insect chemoreceptor superfamily. Gustatory receptor (GR) family.</text>
</comment>
<evidence type="ECO:0000256" key="5">
    <source>
        <dbReference type="ARBA" id="ARBA00023136"/>
    </source>
</evidence>
<dbReference type="Pfam" id="PF08395">
    <property type="entry name" value="7tm_7"/>
    <property type="match status" value="1"/>
</dbReference>
<keyword evidence="4 8" id="KW-1133">Transmembrane helix</keyword>
<feature type="transmembrane region" description="Helical" evidence="8">
    <location>
        <begin position="12"/>
        <end position="31"/>
    </location>
</feature>
<dbReference type="Proteomes" id="UP000095300">
    <property type="component" value="Unassembled WGS sequence"/>
</dbReference>
<keyword evidence="5 8" id="KW-0472">Membrane</keyword>
<evidence type="ECO:0000256" key="2">
    <source>
        <dbReference type="ARBA" id="ARBA00022475"/>
    </source>
</evidence>
<dbReference type="PANTHER" id="PTHR21143">
    <property type="entry name" value="INVERTEBRATE GUSTATORY RECEPTOR"/>
    <property type="match status" value="1"/>
</dbReference>
<dbReference type="GO" id="GO:0050909">
    <property type="term" value="P:sensory perception of taste"/>
    <property type="evidence" value="ECO:0007669"/>
    <property type="project" value="InterPro"/>
</dbReference>
<keyword evidence="6 8" id="KW-0675">Receptor</keyword>
<evidence type="ECO:0000256" key="4">
    <source>
        <dbReference type="ARBA" id="ARBA00022989"/>
    </source>
</evidence>
<comment type="function">
    <text evidence="8">Gustatory receptor which mediates acceptance or avoidance behavior, depending on its substrates.</text>
</comment>
<organism evidence="9 10">
    <name type="scientific">Stomoxys calcitrans</name>
    <name type="common">Stable fly</name>
    <name type="synonym">Conops calcitrans</name>
    <dbReference type="NCBI Taxonomy" id="35570"/>
    <lineage>
        <taxon>Eukaryota</taxon>
        <taxon>Metazoa</taxon>
        <taxon>Ecdysozoa</taxon>
        <taxon>Arthropoda</taxon>
        <taxon>Hexapoda</taxon>
        <taxon>Insecta</taxon>
        <taxon>Pterygota</taxon>
        <taxon>Neoptera</taxon>
        <taxon>Endopterygota</taxon>
        <taxon>Diptera</taxon>
        <taxon>Brachycera</taxon>
        <taxon>Muscomorpha</taxon>
        <taxon>Muscoidea</taxon>
        <taxon>Muscidae</taxon>
        <taxon>Stomoxys</taxon>
    </lineage>
</organism>
<comment type="subcellular location">
    <subcellularLocation>
        <location evidence="1 8">Cell membrane</location>
        <topology evidence="1 8">Multi-pass membrane protein</topology>
    </subcellularLocation>
</comment>
<feature type="transmembrane region" description="Helical" evidence="8">
    <location>
        <begin position="258"/>
        <end position="283"/>
    </location>
</feature>
<dbReference type="GO" id="GO:0030424">
    <property type="term" value="C:axon"/>
    <property type="evidence" value="ECO:0007669"/>
    <property type="project" value="TreeGrafter"/>
</dbReference>